<organism evidence="12 13">
    <name type="scientific">Camelina sativa</name>
    <name type="common">False flax</name>
    <name type="synonym">Myagrum sativum</name>
    <dbReference type="NCBI Taxonomy" id="90675"/>
    <lineage>
        <taxon>Eukaryota</taxon>
        <taxon>Viridiplantae</taxon>
        <taxon>Streptophyta</taxon>
        <taxon>Embryophyta</taxon>
        <taxon>Tracheophyta</taxon>
        <taxon>Spermatophyta</taxon>
        <taxon>Magnoliopsida</taxon>
        <taxon>eudicotyledons</taxon>
        <taxon>Gunneridae</taxon>
        <taxon>Pentapetalae</taxon>
        <taxon>rosids</taxon>
        <taxon>malvids</taxon>
        <taxon>Brassicales</taxon>
        <taxon>Brassicaceae</taxon>
        <taxon>Camelineae</taxon>
        <taxon>Camelina</taxon>
    </lineage>
</organism>
<reference evidence="13" key="2">
    <citation type="submission" date="2025-08" db="UniProtKB">
        <authorList>
            <consortium name="RefSeq"/>
        </authorList>
    </citation>
    <scope>IDENTIFICATION</scope>
    <source>
        <tissue evidence="13">Leaf</tissue>
    </source>
</reference>
<feature type="region of interest" description="Disordered" evidence="9">
    <location>
        <begin position="710"/>
        <end position="769"/>
    </location>
</feature>
<sequence>MDAAAEESIGSVVTTMVDETYEFLAPRWFDFINGETEDESRRAELWFQSALSCAPSPSVPKIKARRSFKVETMCNFNEEDEEIKNKDPVAATISSQSQPSESKKELVTPTTEASTVKPSHDTSKDEEIDNKTTTDSSNATTEQTQDKENIPPASTPKPPMHFSQGGKSMDLKKQQTARKIASLLKNPSALRPKNQSQLSQAKGSHQKSVKRETSVRNIVSTTNLIQENQAIKRQKLDDGKSRQILNPKPTTLLHKTREGLVNTGFNACPSVTKHTPKENRKVYVREQIAPFVSTAELMKKFQTSTRGLSLPHANNSVPQNRPKLTLTRPKEPEFVTSQRARPLRVKSSAELEEEMLAKIPKFKARPVNKKILAAPALPAPQRSTPHLPEFQEFHLQTMARANHHAESSSVASTEVSKQTQHNDWRPHLTEPKCPVLQTMLRARPTKAKTTAELEQEELEKAPKFKAKPLNKKIFESKGEMGIFCNTKKHITIPQEFHFATDERISRPDSVLDIFDKLSLNSESFHEKPLPRNTAPNPFNLRTEERGAEKEKKFFMELVHKKIGDEKARVPKANPYPYTTDYPVVPPKPEPKQCTQPEPFQLESLVRHEEELRREMEERKRMEREEAQKRLFKAQPVIKEDPIPVPGKVRMPLTEIQEFNLHVEHRAVERADFDHKIKEKENQYKRYREESEAAKMVEEERALKQMRKTMVPHARPVPNFNKPFLPQKSNKGTTKPKSPNLRVIKRTERRTMMARPTVSAATSASAGQMR</sequence>
<feature type="compositionally biased region" description="Basic and acidic residues" evidence="9">
    <location>
        <begin position="420"/>
        <end position="429"/>
    </location>
</feature>
<name>A0ABM0VK17_CAMSA</name>
<keyword evidence="5" id="KW-0493">Microtubule</keyword>
<dbReference type="Pfam" id="PF12214">
    <property type="entry name" value="TPX2_importin"/>
    <property type="match status" value="2"/>
</dbReference>
<gene>
    <name evidence="13" type="primary">LOC104738878</name>
</gene>
<evidence type="ECO:0000256" key="5">
    <source>
        <dbReference type="ARBA" id="ARBA00022701"/>
    </source>
</evidence>
<comment type="similarity">
    <text evidence="3">Belongs to the TPX2 family.</text>
</comment>
<feature type="compositionally biased region" description="Low complexity" evidence="9">
    <location>
        <begin position="407"/>
        <end position="416"/>
    </location>
</feature>
<evidence type="ECO:0000259" key="10">
    <source>
        <dbReference type="Pfam" id="PF06886"/>
    </source>
</evidence>
<feature type="compositionally biased region" description="Polar residues" evidence="9">
    <location>
        <begin position="133"/>
        <end position="143"/>
    </location>
</feature>
<proteinExistence type="inferred from homology"/>
<dbReference type="Proteomes" id="UP000694864">
    <property type="component" value="Chromosome 14"/>
</dbReference>
<accession>A0ABM0VK17</accession>
<evidence type="ECO:0000256" key="6">
    <source>
        <dbReference type="ARBA" id="ARBA00023212"/>
    </source>
</evidence>
<dbReference type="InterPro" id="IPR009675">
    <property type="entry name" value="TPX2_fam"/>
</dbReference>
<keyword evidence="7" id="KW-0539">Nucleus</keyword>
<evidence type="ECO:0000313" key="13">
    <source>
        <dbReference type="RefSeq" id="XP_010457393.1"/>
    </source>
</evidence>
<evidence type="ECO:0000256" key="8">
    <source>
        <dbReference type="SAM" id="Coils"/>
    </source>
</evidence>
<protein>
    <submittedName>
        <fullName evidence="13">Protein TPX2-like</fullName>
    </submittedName>
</protein>
<feature type="domain" description="TPX2 central" evidence="11">
    <location>
        <begin position="454"/>
        <end position="498"/>
    </location>
</feature>
<dbReference type="GeneID" id="104738878"/>
<feature type="domain" description="TPX2 C-terminal" evidence="10">
    <location>
        <begin position="658"/>
        <end position="733"/>
    </location>
</feature>
<keyword evidence="12" id="KW-1185">Reference proteome</keyword>
<feature type="region of interest" description="Disordered" evidence="9">
    <location>
        <begin position="78"/>
        <end position="213"/>
    </location>
</feature>
<dbReference type="PANTHER" id="PTHR14326:SF44">
    <property type="entry name" value="TARGETING PROTEIN FOR XKLP2"/>
    <property type="match status" value="1"/>
</dbReference>
<dbReference type="RefSeq" id="XP_010457393.1">
    <property type="nucleotide sequence ID" value="XM_010459091.2"/>
</dbReference>
<reference evidence="12" key="1">
    <citation type="journal article" date="2014" name="Nat. Commun.">
        <title>The emerging biofuel crop Camelina sativa retains a highly undifferentiated hexaploid genome structure.</title>
        <authorList>
            <person name="Kagale S."/>
            <person name="Koh C."/>
            <person name="Nixon J."/>
            <person name="Bollina V."/>
            <person name="Clarke W.E."/>
            <person name="Tuteja R."/>
            <person name="Spillane C."/>
            <person name="Robinson S.J."/>
            <person name="Links M.G."/>
            <person name="Clarke C."/>
            <person name="Higgins E.E."/>
            <person name="Huebert T."/>
            <person name="Sharpe A.G."/>
            <person name="Parkin I.A."/>
        </authorList>
    </citation>
    <scope>NUCLEOTIDE SEQUENCE [LARGE SCALE GENOMIC DNA]</scope>
    <source>
        <strain evidence="12">cv. DH55</strain>
    </source>
</reference>
<comment type="subcellular location">
    <subcellularLocation>
        <location evidence="2">Cytoplasm</location>
        <location evidence="2">Cytoskeleton</location>
        <location evidence="2">Spindle</location>
    </subcellularLocation>
    <subcellularLocation>
        <location evidence="1">Nucleus</location>
    </subcellularLocation>
</comment>
<feature type="region of interest" description="Disordered" evidence="9">
    <location>
        <begin position="401"/>
        <end position="429"/>
    </location>
</feature>
<evidence type="ECO:0000256" key="7">
    <source>
        <dbReference type="ARBA" id="ARBA00023242"/>
    </source>
</evidence>
<evidence type="ECO:0000313" key="12">
    <source>
        <dbReference type="Proteomes" id="UP000694864"/>
    </source>
</evidence>
<evidence type="ECO:0000256" key="4">
    <source>
        <dbReference type="ARBA" id="ARBA00022490"/>
    </source>
</evidence>
<feature type="compositionally biased region" description="Basic and acidic residues" evidence="9">
    <location>
        <begin position="118"/>
        <end position="132"/>
    </location>
</feature>
<dbReference type="InterPro" id="IPR027329">
    <property type="entry name" value="TPX2_C"/>
</dbReference>
<dbReference type="Pfam" id="PF06886">
    <property type="entry name" value="TPX2"/>
    <property type="match status" value="1"/>
</dbReference>
<evidence type="ECO:0000259" key="11">
    <source>
        <dbReference type="Pfam" id="PF12214"/>
    </source>
</evidence>
<dbReference type="PANTHER" id="PTHR14326">
    <property type="entry name" value="TARGETING PROTEIN FOR XKLP2"/>
    <property type="match status" value="1"/>
</dbReference>
<evidence type="ECO:0000256" key="2">
    <source>
        <dbReference type="ARBA" id="ARBA00004186"/>
    </source>
</evidence>
<keyword evidence="8" id="KW-0175">Coiled coil</keyword>
<feature type="coiled-coil region" evidence="8">
    <location>
        <begin position="669"/>
        <end position="696"/>
    </location>
</feature>
<feature type="domain" description="TPX2 central" evidence="11">
    <location>
        <begin position="325"/>
        <end position="421"/>
    </location>
</feature>
<feature type="compositionally biased region" description="Polar residues" evidence="9">
    <location>
        <begin position="108"/>
        <end position="117"/>
    </location>
</feature>
<dbReference type="InterPro" id="IPR027330">
    <property type="entry name" value="TPX2_central_dom"/>
</dbReference>
<keyword evidence="6" id="KW-0206">Cytoskeleton</keyword>
<evidence type="ECO:0000256" key="1">
    <source>
        <dbReference type="ARBA" id="ARBA00004123"/>
    </source>
</evidence>
<feature type="compositionally biased region" description="Polar residues" evidence="9">
    <location>
        <begin position="726"/>
        <end position="736"/>
    </location>
</feature>
<keyword evidence="4" id="KW-0963">Cytoplasm</keyword>
<feature type="compositionally biased region" description="Polar residues" evidence="9">
    <location>
        <begin position="758"/>
        <end position="769"/>
    </location>
</feature>
<feature type="compositionally biased region" description="Polar residues" evidence="9">
    <location>
        <begin position="193"/>
        <end position="203"/>
    </location>
</feature>
<evidence type="ECO:0000256" key="9">
    <source>
        <dbReference type="SAM" id="MobiDB-lite"/>
    </source>
</evidence>
<evidence type="ECO:0000256" key="3">
    <source>
        <dbReference type="ARBA" id="ARBA00005885"/>
    </source>
</evidence>